<dbReference type="InterPro" id="IPR001849">
    <property type="entry name" value="PH_domain"/>
</dbReference>
<evidence type="ECO:0000256" key="9">
    <source>
        <dbReference type="SAM" id="Phobius"/>
    </source>
</evidence>
<evidence type="ECO:0000256" key="5">
    <source>
        <dbReference type="ARBA" id="ARBA00022989"/>
    </source>
</evidence>
<dbReference type="OrthoDB" id="158357at2759"/>
<dbReference type="CDD" id="cd17316">
    <property type="entry name" value="MFS_SV2_like"/>
    <property type="match status" value="1"/>
</dbReference>
<dbReference type="PROSITE" id="PS50003">
    <property type="entry name" value="PH_DOMAIN"/>
    <property type="match status" value="1"/>
</dbReference>
<keyword evidence="7" id="KW-0808">Transferase</keyword>
<dbReference type="SUPFAM" id="SSF50729">
    <property type="entry name" value="PH domain-like"/>
    <property type="match status" value="1"/>
</dbReference>
<evidence type="ECO:0000256" key="6">
    <source>
        <dbReference type="ARBA" id="ARBA00023136"/>
    </source>
</evidence>
<feature type="region of interest" description="Disordered" evidence="8">
    <location>
        <begin position="312"/>
        <end position="337"/>
    </location>
</feature>
<dbReference type="Gene3D" id="3.30.800.10">
    <property type="entry name" value="Phosphatidylinositol Phosphate Kinase II Beta"/>
    <property type="match status" value="1"/>
</dbReference>
<sequence>MESVVEEAFEVQVLQPFHGWTLERFCDRSGNTYHALTRAALGVSGRDDRLNGVKEAPELEVGVLRSPDWMWSHAWMPDGEYTQCDEEGWTYGSSIERINCRLAEGTSKVKRGYYHFLRRRRWIRTRVRTPLSAVHAETEARQSAAGSPSYVDREVRASSVSDSAGSNRYYRVYRDALKAYFQLGSTKRPSNFVRVDFTDDDIQKEGWLGVRGTLSRSWKLRYFLLRWDSSSLVCLRDRASMVQVSEELIDRHTTLLVEESSKPRQFQFSVCNGERTLRLNAVDGTSRASWISALSEMIVRSRASFFAADESESGSSTRSRSFRRMRSSTEEEGSLVSASMVNDMNGESNGAKKNHSRGAWRPYKFISSTMQSKRKTDEICRRDYVKQFTEILNSKIEMATAFVTENIDILEENLCTAQEFLPSTVPSVPKKEIQRLRTEAAVSIQSFRDGAEATLDSGRTSVLGCNMLLKELYLLVRRLQENVILLAPSQEHATIKKIVAESPTKRRIPLDWFTEGASSEKEQQQPSLSEESALSSSTSNSTLGKLELSYTSGSSLEMKRPNSLIISRHDKRSLSVPESNRSSSTPVSHYGHSLHASDAIRIKPYTEIPTALREGHFDLPEGVNGYVVKVHDKDIGSLIGYTLCSTAYIDQLEAHFEKKVNIAEELHASETGGVSEVSAPSPPKSEEVPEIVTKEESSVSSNASTTTTSVTMVDKKQAIYLSKLRSTDLQHTSMKFSYAVGSNNYEFRCVAYFAAQFHALRALTVPGNVEFLNSIIESKRWDTSGGKSGAFFSMGISVTEFNMFVHMAPKYFKFISRVVEMPTPTVITKIVGLFKLSHSRRLLKHTEYVVIMENFSYGFPPGQMYDLKGILRRRYNTSSSGDEDHPESFNSVSNVQVSMNLPVLLDGNFSERIPVPVSRPDLDIIEAAIQNDTGFLYRAGVIDYSLVRFAYYTYGLHLLPRLLTLNFANLQLLRFDEDKRQVVVGLIDYLHQFDFLKKMESTSKASLTFRNPTVISPISYRRRFMNAMSRYFVGIEKEMEIRMRKRCGFKSKPGLQLADASPPNTAVSETRASTTAAVAPKARTDEEKHADVAARLADNMSLTSESSILSEPPPSKSEYRLPKLESDWTTLQPVPSAIIQFAPRASKDRPASSSSPTRTAMPSETDYQVALTPKSADHASEPVNNDEERSFGEYCRTRFSTLKPPMTKVENPFAVLALLDRMQWLQFLVSFIAWSWDAFDFFTVTMTVSDLAETFDKSKTDITWGITLVLMLRSVGSIIFGIASDRWGRKWPFVVNNVLFIVLEVATGFCQTYTQFLWVRALFGIAMGGLYGNVAATALEDCPPRARGIISGMMQQGYAFGYLLAVVFARALVNTTSHGWRPLFWFGACPPVFIILFRLYLPETKVFQERQRVREASHNMTKTFVAEGKIALKRHWLLLCYMVLLMAGFNFMDLYPTMLTNQFEFNSNQITVTQVVANLGAICGGTLVGFYSQVFGRRLSILVMAVCGAALLYPYCYISDESVMIAAFFEQFCVQGAWGVIPIHLMELSPPSYSAFVVGTAYQLGNLVSSASSTIEASLGEHFPLPDGENGVSRYQYGKVICIFLGVVYVYVFILTLIGPEARGKEFDVKHDHDLEEAAHVNHEDLEKILHGDDMTPSEDYESVSLRLS</sequence>
<keyword evidence="3 7" id="KW-0547">Nucleotide-binding</keyword>
<proteinExistence type="predicted"/>
<dbReference type="SUPFAM" id="SSF56104">
    <property type="entry name" value="SAICAR synthase-like"/>
    <property type="match status" value="1"/>
</dbReference>
<dbReference type="InterPro" id="IPR036259">
    <property type="entry name" value="MFS_trans_sf"/>
</dbReference>
<feature type="transmembrane region" description="Helical" evidence="9">
    <location>
        <begin position="1436"/>
        <end position="1455"/>
    </location>
</feature>
<dbReference type="InterPro" id="IPR027483">
    <property type="entry name" value="PInositol-4-P-4/5-kinase_C_sf"/>
</dbReference>
<feature type="region of interest" description="Disordered" evidence="8">
    <location>
        <begin position="1141"/>
        <end position="1165"/>
    </location>
</feature>
<dbReference type="InterPro" id="IPR011993">
    <property type="entry name" value="PH-like_dom_sf"/>
</dbReference>
<feature type="transmembrane region" description="Helical" evidence="9">
    <location>
        <begin position="1499"/>
        <end position="1517"/>
    </location>
</feature>
<dbReference type="Gene3D" id="1.20.1250.20">
    <property type="entry name" value="MFS general substrate transporter like domains"/>
    <property type="match status" value="2"/>
</dbReference>
<feature type="region of interest" description="Disordered" evidence="8">
    <location>
        <begin position="510"/>
        <end position="540"/>
    </location>
</feature>
<dbReference type="Pfam" id="PF01504">
    <property type="entry name" value="PIP5K"/>
    <property type="match status" value="1"/>
</dbReference>
<dbReference type="Proteomes" id="UP001165083">
    <property type="component" value="Unassembled WGS sequence"/>
</dbReference>
<dbReference type="PANTHER" id="PTHR23508:SF10">
    <property type="entry name" value="CARBOXYLIC ACID TRANSPORTER PROTEIN HOMOLOG"/>
    <property type="match status" value="1"/>
</dbReference>
<reference evidence="13" key="1">
    <citation type="submission" date="2023-04" db="EMBL/GenBank/DDBJ databases">
        <title>Phytophthora lilii NBRC 32176.</title>
        <authorList>
            <person name="Ichikawa N."/>
            <person name="Sato H."/>
            <person name="Tonouchi N."/>
        </authorList>
    </citation>
    <scope>NUCLEOTIDE SEQUENCE</scope>
    <source>
        <strain evidence="13">NBRC 32176</strain>
    </source>
</reference>
<dbReference type="InterPro" id="IPR005828">
    <property type="entry name" value="MFS_sugar_transport-like"/>
</dbReference>
<comment type="caution">
    <text evidence="13">The sequence shown here is derived from an EMBL/GenBank/DDBJ whole genome shotgun (WGS) entry which is preliminary data.</text>
</comment>
<evidence type="ECO:0000259" key="12">
    <source>
        <dbReference type="PROSITE" id="PS51455"/>
    </source>
</evidence>
<dbReference type="GO" id="GO:0000285">
    <property type="term" value="F:1-phosphatidylinositol-3-phosphate 5-kinase activity"/>
    <property type="evidence" value="ECO:0007669"/>
    <property type="project" value="InterPro"/>
</dbReference>
<keyword evidence="14" id="KW-1185">Reference proteome</keyword>
<feature type="transmembrane region" description="Helical" evidence="9">
    <location>
        <begin position="1262"/>
        <end position="1282"/>
    </location>
</feature>
<dbReference type="GO" id="GO:0046943">
    <property type="term" value="F:carboxylic acid transmembrane transporter activity"/>
    <property type="evidence" value="ECO:0007669"/>
    <property type="project" value="TreeGrafter"/>
</dbReference>
<feature type="domain" description="PH" evidence="10">
    <location>
        <begin position="201"/>
        <end position="299"/>
    </location>
</feature>
<protein>
    <submittedName>
        <fullName evidence="13">Unnamed protein product</fullName>
    </submittedName>
</protein>
<evidence type="ECO:0000256" key="7">
    <source>
        <dbReference type="PROSITE-ProRule" id="PRU00781"/>
    </source>
</evidence>
<dbReference type="PROSITE" id="PS51455">
    <property type="entry name" value="PIPK"/>
    <property type="match status" value="1"/>
</dbReference>
<evidence type="ECO:0000256" key="2">
    <source>
        <dbReference type="ARBA" id="ARBA00022692"/>
    </source>
</evidence>
<feature type="region of interest" description="Disordered" evidence="8">
    <location>
        <begin position="567"/>
        <end position="592"/>
    </location>
</feature>
<comment type="subcellular location">
    <subcellularLocation>
        <location evidence="1">Membrane</location>
        <topology evidence="1">Multi-pass membrane protein</topology>
    </subcellularLocation>
</comment>
<evidence type="ECO:0000256" key="8">
    <source>
        <dbReference type="SAM" id="MobiDB-lite"/>
    </source>
</evidence>
<keyword evidence="2 9" id="KW-0812">Transmembrane</keyword>
<feature type="transmembrane region" description="Helical" evidence="9">
    <location>
        <begin position="1320"/>
        <end position="1339"/>
    </location>
</feature>
<dbReference type="PROSITE" id="PS50850">
    <property type="entry name" value="MFS"/>
    <property type="match status" value="1"/>
</dbReference>
<feature type="compositionally biased region" description="Polar residues" evidence="8">
    <location>
        <begin position="576"/>
        <end position="587"/>
    </location>
</feature>
<dbReference type="Pfam" id="PF00083">
    <property type="entry name" value="Sugar_tr"/>
    <property type="match status" value="1"/>
</dbReference>
<feature type="transmembrane region" description="Helical" evidence="9">
    <location>
        <begin position="1294"/>
        <end position="1314"/>
    </location>
</feature>
<keyword evidence="6 9" id="KW-0472">Membrane</keyword>
<evidence type="ECO:0000259" key="11">
    <source>
        <dbReference type="PROSITE" id="PS50850"/>
    </source>
</evidence>
<dbReference type="SUPFAM" id="SSF103473">
    <property type="entry name" value="MFS general substrate transporter"/>
    <property type="match status" value="1"/>
</dbReference>
<evidence type="ECO:0000256" key="4">
    <source>
        <dbReference type="ARBA" id="ARBA00022840"/>
    </source>
</evidence>
<dbReference type="GO" id="GO:0046488">
    <property type="term" value="P:phosphatidylinositol metabolic process"/>
    <property type="evidence" value="ECO:0007669"/>
    <property type="project" value="UniProtKB-UniRule"/>
</dbReference>
<dbReference type="CDD" id="cd17300">
    <property type="entry name" value="PIPKc_PIKfyve"/>
    <property type="match status" value="1"/>
</dbReference>
<keyword evidence="4 7" id="KW-0067">ATP-binding</keyword>
<dbReference type="Pfam" id="PF00169">
    <property type="entry name" value="PH"/>
    <property type="match status" value="1"/>
</dbReference>
<dbReference type="EMBL" id="BSXW01000130">
    <property type="protein sequence ID" value="GMF12747.1"/>
    <property type="molecule type" value="Genomic_DNA"/>
</dbReference>
<feature type="compositionally biased region" description="Low complexity" evidence="8">
    <location>
        <begin position="524"/>
        <end position="540"/>
    </location>
</feature>
<dbReference type="PANTHER" id="PTHR23508">
    <property type="entry name" value="CARBOXYLIC ACID TRANSPORTER PROTEIN HOMOLOG"/>
    <property type="match status" value="1"/>
</dbReference>
<evidence type="ECO:0000256" key="1">
    <source>
        <dbReference type="ARBA" id="ARBA00004141"/>
    </source>
</evidence>
<dbReference type="InterPro" id="IPR002498">
    <property type="entry name" value="PInositol-4-P-4/5-kinase_core"/>
</dbReference>
<dbReference type="InterPro" id="IPR044769">
    <property type="entry name" value="PIKfyve_PIPKc"/>
</dbReference>
<evidence type="ECO:0000259" key="10">
    <source>
        <dbReference type="PROSITE" id="PS50003"/>
    </source>
</evidence>
<accession>A0A9W6WPP4</accession>
<dbReference type="FunFam" id="1.20.1250.20:FF:000276">
    <property type="entry name" value="Sugar transporter family protein"/>
    <property type="match status" value="1"/>
</dbReference>
<feature type="compositionally biased region" description="Polar residues" evidence="8">
    <location>
        <begin position="1151"/>
        <end position="1165"/>
    </location>
</feature>
<feature type="transmembrane region" description="Helical" evidence="9">
    <location>
        <begin position="1595"/>
        <end position="1618"/>
    </location>
</feature>
<evidence type="ECO:0000256" key="3">
    <source>
        <dbReference type="ARBA" id="ARBA00022741"/>
    </source>
</evidence>
<keyword evidence="5 9" id="KW-1133">Transmembrane helix</keyword>
<evidence type="ECO:0000313" key="14">
    <source>
        <dbReference type="Proteomes" id="UP001165083"/>
    </source>
</evidence>
<feature type="domain" description="Major facilitator superfamily (MFS) profile" evidence="11">
    <location>
        <begin position="1226"/>
        <end position="1623"/>
    </location>
</feature>
<feature type="region of interest" description="Disordered" evidence="8">
    <location>
        <begin position="1052"/>
        <end position="1090"/>
    </location>
</feature>
<organism evidence="13 14">
    <name type="scientific">Phytophthora lilii</name>
    <dbReference type="NCBI Taxonomy" id="2077276"/>
    <lineage>
        <taxon>Eukaryota</taxon>
        <taxon>Sar</taxon>
        <taxon>Stramenopiles</taxon>
        <taxon>Oomycota</taxon>
        <taxon>Peronosporomycetes</taxon>
        <taxon>Peronosporales</taxon>
        <taxon>Peronosporaceae</taxon>
        <taxon>Phytophthora</taxon>
    </lineage>
</organism>
<name>A0A9W6WPP4_9STRA</name>
<feature type="compositionally biased region" description="Basic and acidic residues" evidence="8">
    <location>
        <begin position="684"/>
        <end position="697"/>
    </location>
</feature>
<keyword evidence="7" id="KW-0418">Kinase</keyword>
<dbReference type="GO" id="GO:0005886">
    <property type="term" value="C:plasma membrane"/>
    <property type="evidence" value="ECO:0007669"/>
    <property type="project" value="TreeGrafter"/>
</dbReference>
<dbReference type="GO" id="GO:0005524">
    <property type="term" value="F:ATP binding"/>
    <property type="evidence" value="ECO:0007669"/>
    <property type="project" value="UniProtKB-UniRule"/>
</dbReference>
<dbReference type="CDD" id="cd00821">
    <property type="entry name" value="PH"/>
    <property type="match status" value="1"/>
</dbReference>
<dbReference type="Gene3D" id="3.30.810.10">
    <property type="entry name" value="2-Layer Sandwich"/>
    <property type="match status" value="1"/>
</dbReference>
<dbReference type="SMART" id="SM00330">
    <property type="entry name" value="PIPKc"/>
    <property type="match status" value="1"/>
</dbReference>
<dbReference type="FunFam" id="1.20.1250.20:FF:000190">
    <property type="entry name" value="Sugar transporter family protein"/>
    <property type="match status" value="1"/>
</dbReference>
<dbReference type="Gene3D" id="2.30.29.30">
    <property type="entry name" value="Pleckstrin-homology domain (PH domain)/Phosphotyrosine-binding domain (PTB)"/>
    <property type="match status" value="1"/>
</dbReference>
<feature type="transmembrane region" description="Helical" evidence="9">
    <location>
        <begin position="1383"/>
        <end position="1401"/>
    </location>
</feature>
<dbReference type="SMART" id="SM00233">
    <property type="entry name" value="PH"/>
    <property type="match status" value="1"/>
</dbReference>
<feature type="compositionally biased region" description="Polar residues" evidence="8">
    <location>
        <begin position="1062"/>
        <end position="1076"/>
    </location>
</feature>
<gene>
    <name evidence="13" type="ORF">Plil01_000331500</name>
</gene>
<feature type="transmembrane region" description="Helical" evidence="9">
    <location>
        <begin position="1475"/>
        <end position="1492"/>
    </location>
</feature>
<evidence type="ECO:0000313" key="13">
    <source>
        <dbReference type="EMBL" id="GMF12747.1"/>
    </source>
</evidence>
<dbReference type="InterPro" id="IPR027484">
    <property type="entry name" value="PInositol-4-P-5-kinase_N"/>
</dbReference>
<dbReference type="InterPro" id="IPR020846">
    <property type="entry name" value="MFS_dom"/>
</dbReference>
<feature type="domain" description="PIPK" evidence="12">
    <location>
        <begin position="680"/>
        <end position="1032"/>
    </location>
</feature>
<feature type="region of interest" description="Disordered" evidence="8">
    <location>
        <begin position="671"/>
        <end position="705"/>
    </location>
</feature>